<dbReference type="Proteomes" id="UP000310719">
    <property type="component" value="Chromosome"/>
</dbReference>
<dbReference type="AlphaFoldDB" id="A0A4U9HKV4"/>
<reference evidence="1 2" key="1">
    <citation type="submission" date="2019-05" db="EMBL/GenBank/DDBJ databases">
        <authorList>
            <consortium name="Pathogen Informatics"/>
        </authorList>
    </citation>
    <scope>NUCLEOTIDE SEQUENCE [LARGE SCALE GENOMIC DNA]</scope>
    <source>
        <strain evidence="1 2">NCTC13032</strain>
    </source>
</reference>
<accession>A0A4U9HKV4</accession>
<organism evidence="1 2">
    <name type="scientific">Leclercia adecarboxylata</name>
    <dbReference type="NCBI Taxonomy" id="83655"/>
    <lineage>
        <taxon>Bacteria</taxon>
        <taxon>Pseudomonadati</taxon>
        <taxon>Pseudomonadota</taxon>
        <taxon>Gammaproteobacteria</taxon>
        <taxon>Enterobacterales</taxon>
        <taxon>Enterobacteriaceae</taxon>
        <taxon>Leclercia</taxon>
    </lineage>
</organism>
<evidence type="ECO:0000313" key="1">
    <source>
        <dbReference type="EMBL" id="VTP64770.1"/>
    </source>
</evidence>
<evidence type="ECO:0000313" key="2">
    <source>
        <dbReference type="Proteomes" id="UP000310719"/>
    </source>
</evidence>
<dbReference type="EMBL" id="LR590464">
    <property type="protein sequence ID" value="VTP64770.1"/>
    <property type="molecule type" value="Genomic_DNA"/>
</dbReference>
<protein>
    <submittedName>
        <fullName evidence="1">Uncharacterized protein</fullName>
    </submittedName>
</protein>
<proteinExistence type="predicted"/>
<sequence length="134" mass="14482">MGVVTGAIVMGMLWVEAALKKPGGGYALPGLSSCICRPGKRSAAGRLQTYLRRQVVPCGPSSRMIPISVRRLRAASAAAQSFALTCFQSGFNQRFDLRDFAVIGLGTALQEHFRCLLQQTQHASQLTLYGRPGR</sequence>
<name>A0A4U9HKV4_9ENTR</name>
<gene>
    <name evidence="1" type="ORF">NCTC13032_01651</name>
</gene>